<evidence type="ECO:0000256" key="1">
    <source>
        <dbReference type="ARBA" id="ARBA00004571"/>
    </source>
</evidence>
<protein>
    <submittedName>
        <fullName evidence="21">Outer membrane receptor protein</fullName>
    </submittedName>
</protein>
<dbReference type="GO" id="GO:0044718">
    <property type="term" value="P:siderophore transmembrane transport"/>
    <property type="evidence" value="ECO:0007669"/>
    <property type="project" value="TreeGrafter"/>
</dbReference>
<keyword evidence="9" id="KW-0406">Ion transport</keyword>
<evidence type="ECO:0000256" key="4">
    <source>
        <dbReference type="ARBA" id="ARBA00022452"/>
    </source>
</evidence>
<comment type="similarity">
    <text evidence="2 14 16">Belongs to the TonB-dependent receptor family.</text>
</comment>
<dbReference type="InterPro" id="IPR012910">
    <property type="entry name" value="Plug_dom"/>
</dbReference>
<dbReference type="InterPro" id="IPR058134">
    <property type="entry name" value="PirA/FepA/PfeA"/>
</dbReference>
<dbReference type="SUPFAM" id="SSF56935">
    <property type="entry name" value="Porins"/>
    <property type="match status" value="1"/>
</dbReference>
<comment type="subcellular location">
    <subcellularLocation>
        <location evidence="1 14">Cell outer membrane</location>
        <topology evidence="1 14">Multi-pass membrane protein</topology>
    </subcellularLocation>
</comment>
<dbReference type="PROSITE" id="PS01156">
    <property type="entry name" value="TONB_DEPENDENT_REC_2"/>
    <property type="match status" value="1"/>
</dbReference>
<evidence type="ECO:0000256" key="15">
    <source>
        <dbReference type="PROSITE-ProRule" id="PRU10144"/>
    </source>
</evidence>
<dbReference type="Pfam" id="PF07715">
    <property type="entry name" value="Plug"/>
    <property type="match status" value="1"/>
</dbReference>
<evidence type="ECO:0000256" key="10">
    <source>
        <dbReference type="ARBA" id="ARBA00023077"/>
    </source>
</evidence>
<comment type="caution">
    <text evidence="21">The sequence shown here is derived from an EMBL/GenBank/DDBJ whole genome shotgun (WGS) entry which is preliminary data.</text>
</comment>
<dbReference type="InterPro" id="IPR000531">
    <property type="entry name" value="Beta-barrel_TonB"/>
</dbReference>
<keyword evidence="11 14" id="KW-0472">Membrane</keyword>
<evidence type="ECO:0000256" key="17">
    <source>
        <dbReference type="SAM" id="MobiDB-lite"/>
    </source>
</evidence>
<dbReference type="NCBIfam" id="NF010048">
    <property type="entry name" value="PRK13524.1"/>
    <property type="match status" value="1"/>
</dbReference>
<feature type="region of interest" description="Disordered" evidence="17">
    <location>
        <begin position="402"/>
        <end position="422"/>
    </location>
</feature>
<keyword evidence="12 21" id="KW-0675">Receptor</keyword>
<proteinExistence type="inferred from homology"/>
<feature type="signal peptide" evidence="18">
    <location>
        <begin position="1"/>
        <end position="29"/>
    </location>
</feature>
<sequence length="749" mass="80376">MSAVLVPPPRPLALAVAALLAGSALGAHAQTDATDIDTVHVTASQIARQALGTSTITAEDIARRPPANDIAELLRTMPGVNLTGNSASGQYGNNRQIDLRGMGPENTLILVDGKRVGARDAVRMGRSGERNTRGDTNWVPAEMIERIEVLRGPAAARYGSGASGGVVNIITKRPTGDLTGAVDLYGLVPEHSAEGGSERVGLQLSGPMTDALSFRLYGNLNRTDADSLELNRAFATAPGTVPPAGREGVKNRDVNALLRWDINAGQVVEFEAGTSRQGNIYAGDRAVSNTGTSTPVDLAALAESEAETNRMYRTTGAITHRGRWGDATSRVTAAVEAVNNSRINEGLAGGPEGSFNGTDWSTSRLRNYQLDGEVSFPTTIGAAENVWTLGFEHLDSRLTDPYSMSQSGSSGGGLPGLSADRARGKSDAQTTAVFVEDNIYLGERWIVTPGLRFDHHSQFGNNASPSLNAQFRINGDWVVKGGIARAFKAPNLYQSNPDYLYYTRGNGCPNALPSLGAGCYLQGNAELDAETSLNKELGVEWAPQSGWQASLTYFHNDYKDKIEAGYTQVGLTADTRGRIFRWENAPKAIVQGLEGNLVVPLLGEQGDRLKWSSNFTYMVENENKSTGQPLSVIPRYTVNTMLDWQATEKLSLLLTGTFYGRQEPATTNINNDPRCTGSCDPSVVLQDRGAYNIWGVSARYRVTGTVSFGFGVNNLADKRLFREANSSDAGAATYNEPGRAYWASLRFGF</sequence>
<evidence type="ECO:0000259" key="20">
    <source>
        <dbReference type="Pfam" id="PF07715"/>
    </source>
</evidence>
<evidence type="ECO:0000256" key="18">
    <source>
        <dbReference type="SAM" id="SignalP"/>
    </source>
</evidence>
<dbReference type="InterPro" id="IPR037066">
    <property type="entry name" value="Plug_dom_sf"/>
</dbReference>
<dbReference type="Pfam" id="PF00593">
    <property type="entry name" value="TonB_dep_Rec_b-barrel"/>
    <property type="match status" value="1"/>
</dbReference>
<dbReference type="Gene3D" id="2.40.170.20">
    <property type="entry name" value="TonB-dependent receptor, beta-barrel domain"/>
    <property type="match status" value="1"/>
</dbReference>
<feature type="domain" description="TonB-dependent receptor plug" evidence="20">
    <location>
        <begin position="53"/>
        <end position="166"/>
    </location>
</feature>
<dbReference type="Proteomes" id="UP000092125">
    <property type="component" value="Unassembled WGS sequence"/>
</dbReference>
<dbReference type="CDD" id="cd01347">
    <property type="entry name" value="ligand_gated_channel"/>
    <property type="match status" value="1"/>
</dbReference>
<dbReference type="NCBIfam" id="NF010051">
    <property type="entry name" value="PRK13528.1"/>
    <property type="match status" value="1"/>
</dbReference>
<feature type="chain" id="PRO_5042888975" evidence="18">
    <location>
        <begin position="30"/>
        <end position="749"/>
    </location>
</feature>
<name>A0AAP7L272_STEMA</name>
<feature type="short sequence motif" description="TonB C-terminal box" evidence="15">
    <location>
        <begin position="732"/>
        <end position="749"/>
    </location>
</feature>
<dbReference type="InterPro" id="IPR039426">
    <property type="entry name" value="TonB-dep_rcpt-like"/>
</dbReference>
<dbReference type="Gene3D" id="2.170.130.10">
    <property type="entry name" value="TonB-dependent receptor, plug domain"/>
    <property type="match status" value="1"/>
</dbReference>
<dbReference type="PROSITE" id="PS52016">
    <property type="entry name" value="TONB_DEPENDENT_REC_3"/>
    <property type="match status" value="1"/>
</dbReference>
<evidence type="ECO:0000256" key="9">
    <source>
        <dbReference type="ARBA" id="ARBA00023065"/>
    </source>
</evidence>
<keyword evidence="3 14" id="KW-0813">Transport</keyword>
<keyword evidence="5" id="KW-0410">Iron transport</keyword>
<evidence type="ECO:0000259" key="19">
    <source>
        <dbReference type="Pfam" id="PF00593"/>
    </source>
</evidence>
<evidence type="ECO:0000256" key="2">
    <source>
        <dbReference type="ARBA" id="ARBA00009810"/>
    </source>
</evidence>
<dbReference type="InterPro" id="IPR010105">
    <property type="entry name" value="TonB_sidphr_rcpt"/>
</dbReference>
<evidence type="ECO:0000256" key="7">
    <source>
        <dbReference type="ARBA" id="ARBA00022729"/>
    </source>
</evidence>
<dbReference type="EMBL" id="LYVI01000001">
    <property type="protein sequence ID" value="OBU63219.1"/>
    <property type="molecule type" value="Genomic_DNA"/>
</dbReference>
<dbReference type="AlphaFoldDB" id="A0AAP7L272"/>
<reference evidence="21 22" key="1">
    <citation type="submission" date="2016-05" db="EMBL/GenBank/DDBJ databases">
        <title>Draft Genome Sequences of Stenotrophomonas maltophilia Strains Sm32COP, Sm41DVV, Sm46PAILV, SmF3, SmF22, SmSOFb1 and SmCVFa1, Isolated from Different Manures, in France.</title>
        <authorList>
            <person name="Nazaret S."/>
            <person name="Bodilis J."/>
        </authorList>
    </citation>
    <scope>NUCLEOTIDE SEQUENCE [LARGE SCALE GENOMIC DNA]</scope>
    <source>
        <strain evidence="21 22">Sm41DVV</strain>
    </source>
</reference>
<keyword evidence="13 14" id="KW-0998">Cell outer membrane</keyword>
<feature type="domain" description="TonB-dependent receptor-like beta-barrel" evidence="19">
    <location>
        <begin position="295"/>
        <end position="715"/>
    </location>
</feature>
<keyword evidence="8" id="KW-0408">Iron</keyword>
<keyword evidence="6 14" id="KW-0812">Transmembrane</keyword>
<dbReference type="GO" id="GO:0009279">
    <property type="term" value="C:cell outer membrane"/>
    <property type="evidence" value="ECO:0007669"/>
    <property type="project" value="UniProtKB-SubCell"/>
</dbReference>
<accession>A0AAP7L272</accession>
<keyword evidence="10 16" id="KW-0798">TonB box</keyword>
<dbReference type="NCBIfam" id="TIGR01783">
    <property type="entry name" value="TonB-siderophor"/>
    <property type="match status" value="1"/>
</dbReference>
<dbReference type="PANTHER" id="PTHR30069:SF8">
    <property type="entry name" value="TONB-DEPENDENT SIDEROPHORE RECEPTOR PROTEIN"/>
    <property type="match status" value="1"/>
</dbReference>
<evidence type="ECO:0000256" key="3">
    <source>
        <dbReference type="ARBA" id="ARBA00022448"/>
    </source>
</evidence>
<dbReference type="InterPro" id="IPR010917">
    <property type="entry name" value="TonB_rcpt_CS"/>
</dbReference>
<dbReference type="PANTHER" id="PTHR30069">
    <property type="entry name" value="TONB-DEPENDENT OUTER MEMBRANE RECEPTOR"/>
    <property type="match status" value="1"/>
</dbReference>
<evidence type="ECO:0000256" key="16">
    <source>
        <dbReference type="RuleBase" id="RU003357"/>
    </source>
</evidence>
<evidence type="ECO:0000313" key="21">
    <source>
        <dbReference type="EMBL" id="OBU63219.1"/>
    </source>
</evidence>
<evidence type="ECO:0000256" key="12">
    <source>
        <dbReference type="ARBA" id="ARBA00023170"/>
    </source>
</evidence>
<evidence type="ECO:0000256" key="11">
    <source>
        <dbReference type="ARBA" id="ARBA00023136"/>
    </source>
</evidence>
<keyword evidence="4 14" id="KW-1134">Transmembrane beta strand</keyword>
<evidence type="ECO:0000256" key="13">
    <source>
        <dbReference type="ARBA" id="ARBA00023237"/>
    </source>
</evidence>
<keyword evidence="7 18" id="KW-0732">Signal</keyword>
<evidence type="ECO:0000256" key="8">
    <source>
        <dbReference type="ARBA" id="ARBA00023004"/>
    </source>
</evidence>
<dbReference type="GO" id="GO:0015344">
    <property type="term" value="F:siderophore uptake transmembrane transporter activity"/>
    <property type="evidence" value="ECO:0007669"/>
    <property type="project" value="TreeGrafter"/>
</dbReference>
<evidence type="ECO:0000313" key="22">
    <source>
        <dbReference type="Proteomes" id="UP000092125"/>
    </source>
</evidence>
<evidence type="ECO:0000256" key="6">
    <source>
        <dbReference type="ARBA" id="ARBA00022692"/>
    </source>
</evidence>
<dbReference type="InterPro" id="IPR036942">
    <property type="entry name" value="Beta-barrel_TonB_sf"/>
</dbReference>
<organism evidence="21 22">
    <name type="scientific">Stenotrophomonas maltophilia</name>
    <name type="common">Pseudomonas maltophilia</name>
    <name type="synonym">Xanthomonas maltophilia</name>
    <dbReference type="NCBI Taxonomy" id="40324"/>
    <lineage>
        <taxon>Bacteria</taxon>
        <taxon>Pseudomonadati</taxon>
        <taxon>Pseudomonadota</taxon>
        <taxon>Gammaproteobacteria</taxon>
        <taxon>Lysobacterales</taxon>
        <taxon>Lysobacteraceae</taxon>
        <taxon>Stenotrophomonas</taxon>
        <taxon>Stenotrophomonas maltophilia group</taxon>
    </lineage>
</organism>
<dbReference type="RefSeq" id="WP_065181145.1">
    <property type="nucleotide sequence ID" value="NZ_LYVI01000001.1"/>
</dbReference>
<evidence type="ECO:0000256" key="5">
    <source>
        <dbReference type="ARBA" id="ARBA00022496"/>
    </source>
</evidence>
<evidence type="ECO:0000256" key="14">
    <source>
        <dbReference type="PROSITE-ProRule" id="PRU01360"/>
    </source>
</evidence>
<gene>
    <name evidence="21" type="ORF">A9K56_00455</name>
</gene>
<dbReference type="GO" id="GO:0038023">
    <property type="term" value="F:signaling receptor activity"/>
    <property type="evidence" value="ECO:0007669"/>
    <property type="project" value="InterPro"/>
</dbReference>